<gene>
    <name evidence="1" type="ORF">Q31a_16830</name>
</gene>
<dbReference type="AlphaFoldDB" id="A0A518G478"/>
<evidence type="ECO:0000313" key="2">
    <source>
        <dbReference type="Proteomes" id="UP000318017"/>
    </source>
</evidence>
<dbReference type="EMBL" id="CP036298">
    <property type="protein sequence ID" value="QDV23385.1"/>
    <property type="molecule type" value="Genomic_DNA"/>
</dbReference>
<reference evidence="1 2" key="1">
    <citation type="submission" date="2019-02" db="EMBL/GenBank/DDBJ databases">
        <title>Deep-cultivation of Planctomycetes and their phenomic and genomic characterization uncovers novel biology.</title>
        <authorList>
            <person name="Wiegand S."/>
            <person name="Jogler M."/>
            <person name="Boedeker C."/>
            <person name="Pinto D."/>
            <person name="Vollmers J."/>
            <person name="Rivas-Marin E."/>
            <person name="Kohn T."/>
            <person name="Peeters S.H."/>
            <person name="Heuer A."/>
            <person name="Rast P."/>
            <person name="Oberbeckmann S."/>
            <person name="Bunk B."/>
            <person name="Jeske O."/>
            <person name="Meyerdierks A."/>
            <person name="Storesund J.E."/>
            <person name="Kallscheuer N."/>
            <person name="Luecker S."/>
            <person name="Lage O.M."/>
            <person name="Pohl T."/>
            <person name="Merkel B.J."/>
            <person name="Hornburger P."/>
            <person name="Mueller R.-W."/>
            <person name="Bruemmer F."/>
            <person name="Labrenz M."/>
            <person name="Spormann A.M."/>
            <person name="Op den Camp H."/>
            <person name="Overmann J."/>
            <person name="Amann R."/>
            <person name="Jetten M.S.M."/>
            <person name="Mascher T."/>
            <person name="Medema M.H."/>
            <person name="Devos D.P."/>
            <person name="Kaster A.-K."/>
            <person name="Ovreas L."/>
            <person name="Rohde M."/>
            <person name="Galperin M.Y."/>
            <person name="Jogler C."/>
        </authorList>
    </citation>
    <scope>NUCLEOTIDE SEQUENCE [LARGE SCALE GENOMIC DNA]</scope>
    <source>
        <strain evidence="1 2">Q31a</strain>
    </source>
</reference>
<protein>
    <submittedName>
        <fullName evidence="1">Uncharacterized protein</fullName>
    </submittedName>
</protein>
<dbReference type="Proteomes" id="UP000318017">
    <property type="component" value="Chromosome"/>
</dbReference>
<evidence type="ECO:0000313" key="1">
    <source>
        <dbReference type="EMBL" id="QDV23385.1"/>
    </source>
</evidence>
<proteinExistence type="predicted"/>
<accession>A0A518G478</accession>
<organism evidence="1 2">
    <name type="scientific">Aureliella helgolandensis</name>
    <dbReference type="NCBI Taxonomy" id="2527968"/>
    <lineage>
        <taxon>Bacteria</taxon>
        <taxon>Pseudomonadati</taxon>
        <taxon>Planctomycetota</taxon>
        <taxon>Planctomycetia</taxon>
        <taxon>Pirellulales</taxon>
        <taxon>Pirellulaceae</taxon>
        <taxon>Aureliella</taxon>
    </lineage>
</organism>
<keyword evidence="2" id="KW-1185">Reference proteome</keyword>
<dbReference type="KEGG" id="ahel:Q31a_16830"/>
<sequence length="53" mass="6140">MGDRWCELTHEHSDHHAEGGDRQELLHKKVKKYGTVFSTVNPGTKLNGILRRR</sequence>
<name>A0A518G478_9BACT</name>